<dbReference type="Pfam" id="PF01512">
    <property type="entry name" value="Complex1_51K"/>
    <property type="match status" value="1"/>
</dbReference>
<comment type="function">
    <text evidence="8">Part of a membrane-bound complex that couples electron transfer with translocation of ions across the membrane.</text>
</comment>
<evidence type="ECO:0000256" key="8">
    <source>
        <dbReference type="HAMAP-Rule" id="MF_00461"/>
    </source>
</evidence>
<dbReference type="GO" id="GO:0009055">
    <property type="term" value="F:electron transfer activity"/>
    <property type="evidence" value="ECO:0007669"/>
    <property type="project" value="InterPro"/>
</dbReference>
<keyword evidence="2 8" id="KW-0004">4Fe-4S</keyword>
<keyword evidence="11" id="KW-1185">Reference proteome</keyword>
<dbReference type="NCBIfam" id="TIGR01945">
    <property type="entry name" value="rnfC"/>
    <property type="match status" value="1"/>
</dbReference>
<dbReference type="NCBIfam" id="NF003454">
    <property type="entry name" value="PRK05035.1"/>
    <property type="match status" value="1"/>
</dbReference>
<accession>A0A1G9HYF3</accession>
<keyword evidence="8" id="KW-0472">Membrane</keyword>
<dbReference type="GO" id="GO:0051539">
    <property type="term" value="F:4 iron, 4 sulfur cluster binding"/>
    <property type="evidence" value="ECO:0007669"/>
    <property type="project" value="UniProtKB-KW"/>
</dbReference>
<evidence type="ECO:0000313" key="11">
    <source>
        <dbReference type="Proteomes" id="UP000199068"/>
    </source>
</evidence>
<feature type="binding site" evidence="8">
    <location>
        <position position="411"/>
    </location>
    <ligand>
        <name>[4Fe-4S] cluster</name>
        <dbReference type="ChEBI" id="CHEBI:49883"/>
        <label>2</label>
    </ligand>
</feature>
<dbReference type="Pfam" id="PF12838">
    <property type="entry name" value="Fer4_7"/>
    <property type="match status" value="1"/>
</dbReference>
<dbReference type="Gene3D" id="3.10.20.600">
    <property type="match status" value="1"/>
</dbReference>
<feature type="binding site" evidence="8">
    <location>
        <position position="371"/>
    </location>
    <ligand>
        <name>[4Fe-4S] cluster</name>
        <dbReference type="ChEBI" id="CHEBI:49883"/>
        <label>1</label>
    </ligand>
</feature>
<evidence type="ECO:0000256" key="4">
    <source>
        <dbReference type="ARBA" id="ARBA00022737"/>
    </source>
</evidence>
<feature type="domain" description="4Fe-4S ferredoxin-type" evidence="9">
    <location>
        <begin position="402"/>
        <end position="431"/>
    </location>
</feature>
<dbReference type="GO" id="GO:0046872">
    <property type="term" value="F:metal ion binding"/>
    <property type="evidence" value="ECO:0007669"/>
    <property type="project" value="UniProtKB-KW"/>
</dbReference>
<dbReference type="GO" id="GO:0022900">
    <property type="term" value="P:electron transport chain"/>
    <property type="evidence" value="ECO:0007669"/>
    <property type="project" value="UniProtKB-UniRule"/>
</dbReference>
<dbReference type="STRING" id="1121325.SAMN04515677_10121"/>
<gene>
    <name evidence="8" type="primary">rnfC</name>
    <name evidence="10" type="ORF">SAMN04515677_10121</name>
</gene>
<comment type="cofactor">
    <cofactor evidence="8">
        <name>[4Fe-4S] cluster</name>
        <dbReference type="ChEBI" id="CHEBI:49883"/>
    </cofactor>
    <text evidence="8">Binds 2 [4Fe-4S] clusters per subunit.</text>
</comment>
<evidence type="ECO:0000256" key="6">
    <source>
        <dbReference type="ARBA" id="ARBA00023004"/>
    </source>
</evidence>
<dbReference type="AlphaFoldDB" id="A0A1G9HYF3"/>
<keyword evidence="5 8" id="KW-0249">Electron transport</keyword>
<evidence type="ECO:0000256" key="3">
    <source>
        <dbReference type="ARBA" id="ARBA00022723"/>
    </source>
</evidence>
<dbReference type="InterPro" id="IPR026902">
    <property type="entry name" value="RnfC_N"/>
</dbReference>
<feature type="domain" description="4Fe-4S ferredoxin-type" evidence="9">
    <location>
        <begin position="359"/>
        <end position="391"/>
    </location>
</feature>
<keyword evidence="8" id="KW-1003">Cell membrane</keyword>
<dbReference type="InterPro" id="IPR017896">
    <property type="entry name" value="4Fe4S_Fe-S-bd"/>
</dbReference>
<keyword evidence="8" id="KW-1278">Translocase</keyword>
<evidence type="ECO:0000256" key="7">
    <source>
        <dbReference type="ARBA" id="ARBA00023014"/>
    </source>
</evidence>
<dbReference type="InterPro" id="IPR017900">
    <property type="entry name" value="4Fe4S_Fe_S_CS"/>
</dbReference>
<name>A0A1G9HYF3_9FIRM</name>
<dbReference type="Pfam" id="PF13375">
    <property type="entry name" value="RnfC_N"/>
    <property type="match status" value="1"/>
</dbReference>
<keyword evidence="1 8" id="KW-0813">Transport</keyword>
<dbReference type="SUPFAM" id="SSF46548">
    <property type="entry name" value="alpha-helical ferredoxin"/>
    <property type="match status" value="1"/>
</dbReference>
<dbReference type="HAMAP" id="MF_00461">
    <property type="entry name" value="RsxC_RnfC"/>
    <property type="match status" value="1"/>
</dbReference>
<comment type="subunit">
    <text evidence="8">The complex is composed of six subunits: RnfA, RnfB, RnfC, RnfD, RnfE and RnfG.</text>
</comment>
<organism evidence="10 11">
    <name type="scientific">Romboutsia lituseburensis DSM 797</name>
    <dbReference type="NCBI Taxonomy" id="1121325"/>
    <lineage>
        <taxon>Bacteria</taxon>
        <taxon>Bacillati</taxon>
        <taxon>Bacillota</taxon>
        <taxon>Clostridia</taxon>
        <taxon>Peptostreptococcales</taxon>
        <taxon>Peptostreptococcaceae</taxon>
        <taxon>Romboutsia</taxon>
    </lineage>
</organism>
<dbReference type="SUPFAM" id="SSF142019">
    <property type="entry name" value="Nqo1 FMN-binding domain-like"/>
    <property type="match status" value="1"/>
</dbReference>
<dbReference type="Gene3D" id="3.40.50.11540">
    <property type="entry name" value="NADH-ubiquinone oxidoreductase 51kDa subunit"/>
    <property type="match status" value="1"/>
</dbReference>
<comment type="similarity">
    <text evidence="8">Belongs to the 4Fe4S bacterial-type ferredoxin family. RnfC subfamily.</text>
</comment>
<feature type="binding site" evidence="8">
    <location>
        <position position="414"/>
    </location>
    <ligand>
        <name>[4Fe-4S] cluster</name>
        <dbReference type="ChEBI" id="CHEBI:49883"/>
        <label>2</label>
    </ligand>
</feature>
<dbReference type="PROSITE" id="PS51379">
    <property type="entry name" value="4FE4S_FER_2"/>
    <property type="match status" value="2"/>
</dbReference>
<keyword evidence="4 8" id="KW-0677">Repeat</keyword>
<keyword evidence="7 8" id="KW-0411">Iron-sulfur</keyword>
<proteinExistence type="inferred from homology"/>
<dbReference type="Pfam" id="PF10531">
    <property type="entry name" value="SLBB"/>
    <property type="match status" value="1"/>
</dbReference>
<dbReference type="InterPro" id="IPR037225">
    <property type="entry name" value="Nuo51_FMN-bd_sf"/>
</dbReference>
<feature type="binding site" evidence="8">
    <location>
        <position position="377"/>
    </location>
    <ligand>
        <name>[4Fe-4S] cluster</name>
        <dbReference type="ChEBI" id="CHEBI:49883"/>
        <label>1</label>
    </ligand>
</feature>
<dbReference type="RefSeq" id="WP_092721664.1">
    <property type="nucleotide sequence ID" value="NZ_FNGW01000001.1"/>
</dbReference>
<dbReference type="GO" id="GO:0005886">
    <property type="term" value="C:plasma membrane"/>
    <property type="evidence" value="ECO:0007669"/>
    <property type="project" value="UniProtKB-SubCell"/>
</dbReference>
<evidence type="ECO:0000313" key="10">
    <source>
        <dbReference type="EMBL" id="SDL17826.1"/>
    </source>
</evidence>
<feature type="binding site" evidence="8">
    <location>
        <position position="417"/>
    </location>
    <ligand>
        <name>[4Fe-4S] cluster</name>
        <dbReference type="ChEBI" id="CHEBI:49883"/>
        <label>2</label>
    </ligand>
</feature>
<dbReference type="InterPro" id="IPR019554">
    <property type="entry name" value="Soluble_ligand-bd"/>
</dbReference>
<evidence type="ECO:0000256" key="1">
    <source>
        <dbReference type="ARBA" id="ARBA00022448"/>
    </source>
</evidence>
<dbReference type="Proteomes" id="UP000199068">
    <property type="component" value="Unassembled WGS sequence"/>
</dbReference>
<evidence type="ECO:0000256" key="5">
    <source>
        <dbReference type="ARBA" id="ARBA00022982"/>
    </source>
</evidence>
<evidence type="ECO:0000256" key="2">
    <source>
        <dbReference type="ARBA" id="ARBA00022485"/>
    </source>
</evidence>
<dbReference type="PANTHER" id="PTHR43034:SF2">
    <property type="entry name" value="ION-TRANSLOCATING OXIDOREDUCTASE COMPLEX SUBUNIT C"/>
    <property type="match status" value="1"/>
</dbReference>
<sequence length="445" mass="48475">MFKSFIGGVHPKDNKAMSEGCIIEKAPIPNKVVIPLRQHIGSMAIPVVKIGDIVKKGQLIASNEGYISSNIHASICGTVVDICEYNHGTFGKCLSIIIESNNEDDWVEGIPINRNVDELTHKEMAQILQSLGVVGMGGATFPTHVKLSPDEFKAVDTFILNGAECEPYLTADYRMMVEWADKVAQGIKVTMKMLKVNKGYVGIEDNKPLAIEKMQEAIKNISIYENLDIKVVALPTKYPQGAEKMLIKVLTGREVPSGGLPTDVKVVVQNVGTVVAIYDALVNGIPLIERVTTISGRAINNPKNMLLRIGTTFEDAISYCGGLKYEAKKIIMGGPMMGFAQYTLDIPVVKGTSGILALIDKEVNQGTEFPCIRCGKCVQACPMGLIPSAFATLAEKNAYLEAKQEYSLLDCVECGSCAYVCPSKRKIVQSIRYNKLQCSQSSNKK</sequence>
<dbReference type="PANTHER" id="PTHR43034">
    <property type="entry name" value="ION-TRANSLOCATING OXIDOREDUCTASE COMPLEX SUBUNIT C"/>
    <property type="match status" value="1"/>
</dbReference>
<evidence type="ECO:0000259" key="9">
    <source>
        <dbReference type="PROSITE" id="PS51379"/>
    </source>
</evidence>
<feature type="binding site" evidence="8">
    <location>
        <position position="374"/>
    </location>
    <ligand>
        <name>[4Fe-4S] cluster</name>
        <dbReference type="ChEBI" id="CHEBI:49883"/>
        <label>1</label>
    </ligand>
</feature>
<dbReference type="PROSITE" id="PS00198">
    <property type="entry name" value="4FE4S_FER_1"/>
    <property type="match status" value="1"/>
</dbReference>
<dbReference type="EC" id="7.-.-.-" evidence="8"/>
<keyword evidence="6 8" id="KW-0408">Iron</keyword>
<feature type="binding site" evidence="8">
    <location>
        <position position="381"/>
    </location>
    <ligand>
        <name>[4Fe-4S] cluster</name>
        <dbReference type="ChEBI" id="CHEBI:49883"/>
        <label>2</label>
    </ligand>
</feature>
<dbReference type="InterPro" id="IPR011538">
    <property type="entry name" value="Nuo51_FMN-bd"/>
</dbReference>
<dbReference type="Gene3D" id="3.30.70.20">
    <property type="match status" value="1"/>
</dbReference>
<dbReference type="InterPro" id="IPR010208">
    <property type="entry name" value="Ion_transpt_RnfC/RsxC"/>
</dbReference>
<dbReference type="EMBL" id="FNGW01000001">
    <property type="protein sequence ID" value="SDL17826.1"/>
    <property type="molecule type" value="Genomic_DNA"/>
</dbReference>
<keyword evidence="3 8" id="KW-0479">Metal-binding</keyword>
<protein>
    <recommendedName>
        <fullName evidence="8">Ion-translocating oxidoreductase complex subunit C</fullName>
        <ecNumber evidence="8">7.-.-.-</ecNumber>
    </recommendedName>
    <alternativeName>
        <fullName evidence="8">Rnf electron transport complex subunit C</fullName>
    </alternativeName>
</protein>
<comment type="subcellular location">
    <subcellularLocation>
        <location evidence="8">Cell membrane</location>
        <topology evidence="8">Peripheral membrane protein</topology>
    </subcellularLocation>
</comment>
<reference evidence="10 11" key="1">
    <citation type="submission" date="2016-10" db="EMBL/GenBank/DDBJ databases">
        <authorList>
            <person name="de Groot N.N."/>
        </authorList>
    </citation>
    <scope>NUCLEOTIDE SEQUENCE [LARGE SCALE GENOMIC DNA]</scope>
    <source>
        <strain evidence="10 11">DSM 797</strain>
    </source>
</reference>
<feature type="binding site" evidence="8">
    <location>
        <position position="421"/>
    </location>
    <ligand>
        <name>[4Fe-4S] cluster</name>
        <dbReference type="ChEBI" id="CHEBI:49883"/>
        <label>1</label>
    </ligand>
</feature>